<accession>A0A9X3TX63</accession>
<dbReference type="RefSeq" id="WP_274942725.1">
    <property type="nucleotide sequence ID" value="NZ_JANWOI010000001.1"/>
</dbReference>
<evidence type="ECO:0000256" key="2">
    <source>
        <dbReference type="ARBA" id="ARBA00009773"/>
    </source>
</evidence>
<feature type="transmembrane region" description="Helical" evidence="6">
    <location>
        <begin position="239"/>
        <end position="257"/>
    </location>
</feature>
<gene>
    <name evidence="7" type="ORF">NYP16_03525</name>
</gene>
<feature type="transmembrane region" description="Helical" evidence="6">
    <location>
        <begin position="62"/>
        <end position="84"/>
    </location>
</feature>
<reference evidence="7" key="2">
    <citation type="journal article" date="2023" name="Syst. Appl. Microbiol.">
        <title>Govania unica gen. nov., sp. nov., a rare biosphere bacterium that represents a novel family in the class Alphaproteobacteria.</title>
        <authorList>
            <person name="Vandamme P."/>
            <person name="Peeters C."/>
            <person name="Hettiarachchi A."/>
            <person name="Cnockaert M."/>
            <person name="Carlier A."/>
        </authorList>
    </citation>
    <scope>NUCLEOTIDE SEQUENCE</scope>
    <source>
        <strain evidence="7">LMG 31809</strain>
    </source>
</reference>
<evidence type="ECO:0000313" key="7">
    <source>
        <dbReference type="EMBL" id="MDA5193027.1"/>
    </source>
</evidence>
<dbReference type="EMBL" id="JANWOI010000001">
    <property type="protein sequence ID" value="MDA5193027.1"/>
    <property type="molecule type" value="Genomic_DNA"/>
</dbReference>
<dbReference type="Proteomes" id="UP001141619">
    <property type="component" value="Unassembled WGS sequence"/>
</dbReference>
<feature type="transmembrane region" description="Helical" evidence="6">
    <location>
        <begin position="264"/>
        <end position="280"/>
    </location>
</feature>
<feature type="transmembrane region" description="Helical" evidence="6">
    <location>
        <begin position="300"/>
        <end position="327"/>
    </location>
</feature>
<evidence type="ECO:0000256" key="4">
    <source>
        <dbReference type="ARBA" id="ARBA00022989"/>
    </source>
</evidence>
<proteinExistence type="inferred from homology"/>
<reference evidence="7" key="1">
    <citation type="submission" date="2022-08" db="EMBL/GenBank/DDBJ databases">
        <authorList>
            <person name="Vandamme P."/>
            <person name="Hettiarachchi A."/>
            <person name="Peeters C."/>
            <person name="Cnockaert M."/>
            <person name="Carlier A."/>
        </authorList>
    </citation>
    <scope>NUCLEOTIDE SEQUENCE</scope>
    <source>
        <strain evidence="7">LMG 31809</strain>
    </source>
</reference>
<dbReference type="PANTHER" id="PTHR21716:SF64">
    <property type="entry name" value="AI-2 TRANSPORT PROTEIN TQSA"/>
    <property type="match status" value="1"/>
</dbReference>
<evidence type="ECO:0000256" key="6">
    <source>
        <dbReference type="SAM" id="Phobius"/>
    </source>
</evidence>
<evidence type="ECO:0000256" key="3">
    <source>
        <dbReference type="ARBA" id="ARBA00022692"/>
    </source>
</evidence>
<dbReference type="AlphaFoldDB" id="A0A9X3TX63"/>
<name>A0A9X3TX63_9PROT</name>
<evidence type="ECO:0000256" key="5">
    <source>
        <dbReference type="ARBA" id="ARBA00023136"/>
    </source>
</evidence>
<keyword evidence="5 6" id="KW-0472">Membrane</keyword>
<comment type="subcellular location">
    <subcellularLocation>
        <location evidence="1">Membrane</location>
        <topology evidence="1">Multi-pass membrane protein</topology>
    </subcellularLocation>
</comment>
<evidence type="ECO:0000256" key="1">
    <source>
        <dbReference type="ARBA" id="ARBA00004141"/>
    </source>
</evidence>
<dbReference type="PANTHER" id="PTHR21716">
    <property type="entry name" value="TRANSMEMBRANE PROTEIN"/>
    <property type="match status" value="1"/>
</dbReference>
<protein>
    <submittedName>
        <fullName evidence="7">AI-2E family transporter</fullName>
    </submittedName>
</protein>
<comment type="caution">
    <text evidence="7">The sequence shown here is derived from an EMBL/GenBank/DDBJ whole genome shotgun (WGS) entry which is preliminary data.</text>
</comment>
<comment type="similarity">
    <text evidence="2">Belongs to the autoinducer-2 exporter (AI-2E) (TC 2.A.86) family.</text>
</comment>
<keyword evidence="3 6" id="KW-0812">Transmembrane</keyword>
<organism evidence="7 8">
    <name type="scientific">Govanella unica</name>
    <dbReference type="NCBI Taxonomy" id="2975056"/>
    <lineage>
        <taxon>Bacteria</taxon>
        <taxon>Pseudomonadati</taxon>
        <taxon>Pseudomonadota</taxon>
        <taxon>Alphaproteobacteria</taxon>
        <taxon>Emcibacterales</taxon>
        <taxon>Govanellaceae</taxon>
        <taxon>Govanella</taxon>
    </lineage>
</organism>
<dbReference type="Pfam" id="PF01594">
    <property type="entry name" value="AI-2E_transport"/>
    <property type="match status" value="1"/>
</dbReference>
<feature type="transmembrane region" description="Helical" evidence="6">
    <location>
        <begin position="12"/>
        <end position="42"/>
    </location>
</feature>
<dbReference type="InterPro" id="IPR002549">
    <property type="entry name" value="AI-2E-like"/>
</dbReference>
<evidence type="ECO:0000313" key="8">
    <source>
        <dbReference type="Proteomes" id="UP001141619"/>
    </source>
</evidence>
<keyword evidence="4 6" id="KW-1133">Transmembrane helix</keyword>
<dbReference type="GO" id="GO:0016020">
    <property type="term" value="C:membrane"/>
    <property type="evidence" value="ECO:0007669"/>
    <property type="project" value="UniProtKB-SubCell"/>
</dbReference>
<dbReference type="GO" id="GO:0055085">
    <property type="term" value="P:transmembrane transport"/>
    <property type="evidence" value="ECO:0007669"/>
    <property type="project" value="TreeGrafter"/>
</dbReference>
<keyword evidence="8" id="KW-1185">Reference proteome</keyword>
<sequence>MVSPRLMRLTFLIAGMVIGGAFLVWAGDILSPFIVALMLAYLCDPLTTRFEKFGIPRGVGSILVVALLVLLFLGALSVLGPIVYGQLQSLIKILPSLIDRVMDGIRTEIMPYIALPSAETGRPAGSGSLNFAAPLASSVLSGGLMVLPKIGLALLTPVILYYLLRDWPKLVTTIYASVPDGRRQKSHEIVAEVDHILSGFLRGQAWVCVTVAIVYASGLMLSGLEYGLVIGIFAGFMKYLPYIGTAIALVLAGMTGVAQEGATLALFGGVAATFIVAEGIESSILTPRLVGERVDVPPAMVIFAVLMGGKLLGVLGVFLGVPIFAILRLIVREVMAPDPVKLQD</sequence>
<feature type="transmembrane region" description="Helical" evidence="6">
    <location>
        <begin position="205"/>
        <end position="233"/>
    </location>
</feature>
<feature type="transmembrane region" description="Helical" evidence="6">
    <location>
        <begin position="144"/>
        <end position="164"/>
    </location>
</feature>